<comment type="caution">
    <text evidence="2">The sequence shown here is derived from an EMBL/GenBank/DDBJ whole genome shotgun (WGS) entry which is preliminary data.</text>
</comment>
<gene>
    <name evidence="2" type="ORF">AD929_03165</name>
</gene>
<feature type="compositionally biased region" description="Polar residues" evidence="1">
    <location>
        <begin position="1"/>
        <end position="17"/>
    </location>
</feature>
<dbReference type="AlphaFoldDB" id="A0A149QYB3"/>
<feature type="region of interest" description="Disordered" evidence="1">
    <location>
        <begin position="1"/>
        <end position="33"/>
    </location>
</feature>
<evidence type="ECO:0000313" key="3">
    <source>
        <dbReference type="Proteomes" id="UP000075573"/>
    </source>
</evidence>
<sequence length="130" mass="13465">MSILQWSQNMTDSKTSGQTPVAQAPVAQAPAAQTPVDRAANLLMRALLQIRLAARPGPGKDPQQQLIAIGALADAAHNLPLITMSLLPGAQAEGELALAERAVRDFPKAKADAAQADTVPVEAVQGSPKS</sequence>
<dbReference type="PATRIC" id="fig|442.7.peg.1992"/>
<evidence type="ECO:0000313" key="2">
    <source>
        <dbReference type="EMBL" id="KXV02295.1"/>
    </source>
</evidence>
<dbReference type="EMBL" id="LHZB01000099">
    <property type="protein sequence ID" value="KXV02295.1"/>
    <property type="molecule type" value="Genomic_DNA"/>
</dbReference>
<name>A0A149QYB3_9PROT</name>
<protein>
    <submittedName>
        <fullName evidence="2">Uncharacterized protein</fullName>
    </submittedName>
</protein>
<organism evidence="2 3">
    <name type="scientific">Gluconobacter potus</name>
    <dbReference type="NCBI Taxonomy" id="2724927"/>
    <lineage>
        <taxon>Bacteria</taxon>
        <taxon>Pseudomonadati</taxon>
        <taxon>Pseudomonadota</taxon>
        <taxon>Alphaproteobacteria</taxon>
        <taxon>Acetobacterales</taxon>
        <taxon>Acetobacteraceae</taxon>
        <taxon>Gluconobacter</taxon>
    </lineage>
</organism>
<proteinExistence type="predicted"/>
<dbReference type="Proteomes" id="UP000075573">
    <property type="component" value="Unassembled WGS sequence"/>
</dbReference>
<feature type="compositionally biased region" description="Low complexity" evidence="1">
    <location>
        <begin position="18"/>
        <end position="33"/>
    </location>
</feature>
<feature type="region of interest" description="Disordered" evidence="1">
    <location>
        <begin position="111"/>
        <end position="130"/>
    </location>
</feature>
<accession>A0A149QYB3</accession>
<reference evidence="2 3" key="1">
    <citation type="submission" date="2015-06" db="EMBL/GenBank/DDBJ databases">
        <title>Improved classification and identification of acetic acid bacteria using matrix-assisted laser desorption/ionization time-of-flight mass spectrometry; Gluconobacter nephelii and Gluconobacter uchimurae are later heterotypic synonyms of Gluconobacter japonicus and Gluconobacter oxydans, respectively.</title>
        <authorList>
            <person name="Li L."/>
            <person name="Cleenwerck I."/>
            <person name="De Vuyst L."/>
            <person name="Vandamme P."/>
        </authorList>
    </citation>
    <scope>NUCLEOTIDE SEQUENCE [LARGE SCALE GENOMIC DNA]</scope>
    <source>
        <strain evidence="2 3">LMG 1764</strain>
    </source>
</reference>
<evidence type="ECO:0000256" key="1">
    <source>
        <dbReference type="SAM" id="MobiDB-lite"/>
    </source>
</evidence>